<name>A0A8D5G0T8_9PROT</name>
<protein>
    <recommendedName>
        <fullName evidence="3">Class I SAM-dependent methyltransferase</fullName>
    </recommendedName>
</protein>
<sequence>MASDRHKYEYRVALDADSGPARVVRIVGESKRVLEIGCGPGSITKLLAGVSKCKVTALDIDQESIKKLASICEEVHQADLNDASWPKVLKNNQQFEVVVAADVLEHVYEPLKVLKSIKELLDKDGYMVISLPHAGHSVVHACLFDEDFEYLDFGLLDRTHIRFFGIKNIQKLFEDAGMKIVHAEFVVRNPEHTEFSKRWAKTSKELRDALAKNPFGLIYQVIVKAVPVGNAGEPINLIEMAVIPQTPTFMDSTRAFLRLYLSDGIYKKLLKLYQLRHKYFVKKS</sequence>
<dbReference type="Proteomes" id="UP000826722">
    <property type="component" value="Chromosome"/>
</dbReference>
<accession>A0A8D5G0T8</accession>
<dbReference type="KEGG" id="mpau:ZMTM_15390"/>
<dbReference type="Pfam" id="PF13489">
    <property type="entry name" value="Methyltransf_23"/>
    <property type="match status" value="1"/>
</dbReference>
<dbReference type="PANTHER" id="PTHR43861">
    <property type="entry name" value="TRANS-ACONITATE 2-METHYLTRANSFERASE-RELATED"/>
    <property type="match status" value="1"/>
</dbReference>
<organism evidence="1 2">
    <name type="scientific">Methyloradius palustris</name>
    <dbReference type="NCBI Taxonomy" id="2778876"/>
    <lineage>
        <taxon>Bacteria</taxon>
        <taxon>Pseudomonadati</taxon>
        <taxon>Pseudomonadota</taxon>
        <taxon>Betaproteobacteria</taxon>
        <taxon>Nitrosomonadales</taxon>
        <taxon>Methylophilaceae</taxon>
        <taxon>Methyloradius</taxon>
    </lineage>
</organism>
<dbReference type="EMBL" id="AP024110">
    <property type="protein sequence ID" value="BCM25280.1"/>
    <property type="molecule type" value="Genomic_DNA"/>
</dbReference>
<dbReference type="Gene3D" id="3.40.50.150">
    <property type="entry name" value="Vaccinia Virus protein VP39"/>
    <property type="match status" value="1"/>
</dbReference>
<dbReference type="AlphaFoldDB" id="A0A8D5G0T8"/>
<proteinExistence type="predicted"/>
<dbReference type="InterPro" id="IPR029063">
    <property type="entry name" value="SAM-dependent_MTases_sf"/>
</dbReference>
<dbReference type="SUPFAM" id="SSF53335">
    <property type="entry name" value="S-adenosyl-L-methionine-dependent methyltransferases"/>
    <property type="match status" value="1"/>
</dbReference>
<evidence type="ECO:0008006" key="3">
    <source>
        <dbReference type="Google" id="ProtNLM"/>
    </source>
</evidence>
<dbReference type="CDD" id="cd02440">
    <property type="entry name" value="AdoMet_MTases"/>
    <property type="match status" value="1"/>
</dbReference>
<evidence type="ECO:0000313" key="2">
    <source>
        <dbReference type="Proteomes" id="UP000826722"/>
    </source>
</evidence>
<evidence type="ECO:0000313" key="1">
    <source>
        <dbReference type="EMBL" id="BCM25280.1"/>
    </source>
</evidence>
<dbReference type="RefSeq" id="WP_221763386.1">
    <property type="nucleotide sequence ID" value="NZ_AP024110.1"/>
</dbReference>
<gene>
    <name evidence="1" type="ORF">ZMTM_15390</name>
</gene>
<keyword evidence="2" id="KW-1185">Reference proteome</keyword>
<reference evidence="1" key="1">
    <citation type="journal article" date="2021" name="Arch. Microbiol.">
        <title>Methyloradius palustris gen. nov., sp. nov., a methanol-oxidizing bacterium isolated from snow.</title>
        <authorList>
            <person name="Miyadera T."/>
            <person name="Kojima H."/>
            <person name="Fukui M."/>
        </authorList>
    </citation>
    <scope>NUCLEOTIDE SEQUENCE</scope>
    <source>
        <strain evidence="1">Zm11</strain>
    </source>
</reference>